<gene>
    <name evidence="2" type="ORF">AKK44_07165</name>
</gene>
<keyword evidence="3" id="KW-1185">Reference proteome</keyword>
<dbReference type="InterPro" id="IPR012349">
    <property type="entry name" value="Split_barrel_FMN-bd"/>
</dbReference>
<protein>
    <submittedName>
        <fullName evidence="2">Pyridoxamine 5'-phosphate oxidase</fullName>
    </submittedName>
</protein>
<dbReference type="InterPro" id="IPR011576">
    <property type="entry name" value="Pyridox_Oxase_N"/>
</dbReference>
<dbReference type="AlphaFoldDB" id="A0A0P6S1K3"/>
<dbReference type="RefSeq" id="WP_054279113.1">
    <property type="nucleotide sequence ID" value="NZ_LHQM01000033.1"/>
</dbReference>
<organism evidence="2 3">
    <name type="scientific">Streptococcus phocae</name>
    <dbReference type="NCBI Taxonomy" id="119224"/>
    <lineage>
        <taxon>Bacteria</taxon>
        <taxon>Bacillati</taxon>
        <taxon>Bacillota</taxon>
        <taxon>Bacilli</taxon>
        <taxon>Lactobacillales</taxon>
        <taxon>Streptococcaceae</taxon>
        <taxon>Streptococcus</taxon>
    </lineage>
</organism>
<evidence type="ECO:0000259" key="1">
    <source>
        <dbReference type="Pfam" id="PF01243"/>
    </source>
</evidence>
<comment type="caution">
    <text evidence="2">The sequence shown here is derived from an EMBL/GenBank/DDBJ whole genome shotgun (WGS) entry which is preliminary data.</text>
</comment>
<dbReference type="Pfam" id="PF01243">
    <property type="entry name" value="PNPOx_N"/>
    <property type="match status" value="1"/>
</dbReference>
<dbReference type="PATRIC" id="fig|119224.3.peg.1174"/>
<dbReference type="Gene3D" id="2.30.110.10">
    <property type="entry name" value="Electron Transport, Fmn-binding Protein, Chain A"/>
    <property type="match status" value="1"/>
</dbReference>
<proteinExistence type="predicted"/>
<evidence type="ECO:0000313" key="2">
    <source>
        <dbReference type="EMBL" id="KPJ21936.1"/>
    </source>
</evidence>
<accession>A0A0P6S1K3</accession>
<feature type="domain" description="Pyridoxamine 5'-phosphate oxidase N-terminal" evidence="1">
    <location>
        <begin position="2"/>
        <end position="117"/>
    </location>
</feature>
<reference evidence="2 3" key="1">
    <citation type="submission" date="2015-08" db="EMBL/GenBank/DDBJ databases">
        <title>Genome sequence of Streptococcus phocae subsp. phocae ATCC 51973T isolated from liver specimen obtained from seal.</title>
        <authorList>
            <person name="Avendano-Herrera R."/>
        </authorList>
    </citation>
    <scope>NUCLEOTIDE SEQUENCE [LARGE SCALE GENOMIC DNA]</scope>
    <source>
        <strain evidence="2 3">ATCC 51973</strain>
    </source>
</reference>
<name>A0A0P6S1K3_9STRE</name>
<sequence length="130" mass="14095">MLTEEMKEMIASQLAMVATVDSQGNPNIGPKRSMRLLDDQTLIFNENTGGQTQSNIEANGKIEVAYVNREALRGYRFVGRAEMVTEGPAYDAAKEWAEGKMGVPKAAGVIHIEAIYSLHSGAEAGKKVSH</sequence>
<dbReference type="PANTHER" id="PTHR40660">
    <property type="entry name" value="5'-PHOSPHATE OXIDASE PUTATIVE DOMAIN-CONTAINING PROTEIN-RELATED"/>
    <property type="match status" value="1"/>
</dbReference>
<dbReference type="EMBL" id="LHQM01000033">
    <property type="protein sequence ID" value="KPJ21936.1"/>
    <property type="molecule type" value="Genomic_DNA"/>
</dbReference>
<evidence type="ECO:0000313" key="3">
    <source>
        <dbReference type="Proteomes" id="UP000049578"/>
    </source>
</evidence>
<dbReference type="PANTHER" id="PTHR40660:SF1">
    <property type="entry name" value="5'-PHOSPHATE OXIDASE PUTATIVE DOMAIN-CONTAINING PROTEIN-RELATED"/>
    <property type="match status" value="1"/>
</dbReference>
<dbReference type="Proteomes" id="UP000049578">
    <property type="component" value="Unassembled WGS sequence"/>
</dbReference>
<dbReference type="SUPFAM" id="SSF50475">
    <property type="entry name" value="FMN-binding split barrel"/>
    <property type="match status" value="1"/>
</dbReference>